<dbReference type="Pfam" id="PF01408">
    <property type="entry name" value="GFO_IDH_MocA"/>
    <property type="match status" value="1"/>
</dbReference>
<name>A0A3M7TQ06_9BACI</name>
<dbReference type="OrthoDB" id="9793050at2"/>
<protein>
    <submittedName>
        <fullName evidence="2">Gfo/Idh/MocA family oxidoreductase</fullName>
    </submittedName>
</protein>
<reference evidence="2 3" key="1">
    <citation type="submission" date="2018-10" db="EMBL/GenBank/DDBJ databases">
        <title>Bacillus Keqinensis sp. nov., a moderately halophilic bacterium isolated from a saline-alkaline lake.</title>
        <authorList>
            <person name="Wang H."/>
        </authorList>
    </citation>
    <scope>NUCLEOTIDE SEQUENCE [LARGE SCALE GENOMIC DNA]</scope>
    <source>
        <strain evidence="2 3">KQ-3</strain>
    </source>
</reference>
<organism evidence="2 3">
    <name type="scientific">Alteribacter keqinensis</name>
    <dbReference type="NCBI Taxonomy" id="2483800"/>
    <lineage>
        <taxon>Bacteria</taxon>
        <taxon>Bacillati</taxon>
        <taxon>Bacillota</taxon>
        <taxon>Bacilli</taxon>
        <taxon>Bacillales</taxon>
        <taxon>Bacillaceae</taxon>
        <taxon>Alteribacter</taxon>
    </lineage>
</organism>
<dbReference type="InterPro" id="IPR051450">
    <property type="entry name" value="Gfo/Idh/MocA_Oxidoreductases"/>
</dbReference>
<gene>
    <name evidence="2" type="ORF">EBO34_16225</name>
</gene>
<dbReference type="Gene3D" id="3.30.360.10">
    <property type="entry name" value="Dihydrodipicolinate Reductase, domain 2"/>
    <property type="match status" value="1"/>
</dbReference>
<feature type="domain" description="Gfo/Idh/MocA-like oxidoreductase N-terminal" evidence="1">
    <location>
        <begin position="52"/>
        <end position="171"/>
    </location>
</feature>
<dbReference type="GO" id="GO:0000166">
    <property type="term" value="F:nucleotide binding"/>
    <property type="evidence" value="ECO:0007669"/>
    <property type="project" value="InterPro"/>
</dbReference>
<proteinExistence type="predicted"/>
<evidence type="ECO:0000313" key="3">
    <source>
        <dbReference type="Proteomes" id="UP000278746"/>
    </source>
</evidence>
<dbReference type="InterPro" id="IPR000683">
    <property type="entry name" value="Gfo/Idh/MocA-like_OxRdtase_N"/>
</dbReference>
<sequence>MFISSTTFFNRKLRLARLQGILESAYSTTPVPVSPFLLQRRDGFLSNHIKNHVLLVGSGKMAVEYAKVLSAIKQKYICVGRGEASCENFFKQTGIRPVSGGIHTYLKNIGEVPAKGIVAVPVEQLYPVTKALLHHGLNELLVEKPGGMDAGEIKELGNRAKMKQANVYVAYNRRFYASVEKIKEMVRQEGGVLSFHFDFTELSHSISTSAIHDKVKRSWLLANSSHIIDTAFYLGGNPIKLQAKISGKDALNWHPEAAIFTGCGETGEGALFSYNANWISPGRWGIQVNTEKSKLLLQPVEKLFIQKRGSFEVEQIALNNHLDLQFKPGLYNMVLEFLHSSHRNLVTIGEQYEHAINWYEPIADGGTF</sequence>
<accession>A0A3M7TQ06</accession>
<comment type="caution">
    <text evidence="2">The sequence shown here is derived from an EMBL/GenBank/DDBJ whole genome shotgun (WGS) entry which is preliminary data.</text>
</comment>
<dbReference type="PANTHER" id="PTHR43377">
    <property type="entry name" value="BILIVERDIN REDUCTASE A"/>
    <property type="match status" value="1"/>
</dbReference>
<dbReference type="SUPFAM" id="SSF51735">
    <property type="entry name" value="NAD(P)-binding Rossmann-fold domains"/>
    <property type="match status" value="1"/>
</dbReference>
<dbReference type="Gene3D" id="3.40.50.720">
    <property type="entry name" value="NAD(P)-binding Rossmann-like Domain"/>
    <property type="match status" value="1"/>
</dbReference>
<dbReference type="InterPro" id="IPR036291">
    <property type="entry name" value="NAD(P)-bd_dom_sf"/>
</dbReference>
<keyword evidence="3" id="KW-1185">Reference proteome</keyword>
<evidence type="ECO:0000313" key="2">
    <source>
        <dbReference type="EMBL" id="RNA66759.1"/>
    </source>
</evidence>
<dbReference type="PANTHER" id="PTHR43377:SF1">
    <property type="entry name" value="BILIVERDIN REDUCTASE A"/>
    <property type="match status" value="1"/>
</dbReference>
<evidence type="ECO:0000259" key="1">
    <source>
        <dbReference type="Pfam" id="PF01408"/>
    </source>
</evidence>
<dbReference type="EMBL" id="RHIB01000003">
    <property type="protein sequence ID" value="RNA66759.1"/>
    <property type="molecule type" value="Genomic_DNA"/>
</dbReference>
<dbReference type="AlphaFoldDB" id="A0A3M7TQ06"/>
<dbReference type="Proteomes" id="UP000278746">
    <property type="component" value="Unassembled WGS sequence"/>
</dbReference>